<dbReference type="EMBL" id="JANPWB010000010">
    <property type="protein sequence ID" value="KAJ1142384.1"/>
    <property type="molecule type" value="Genomic_DNA"/>
</dbReference>
<protein>
    <submittedName>
        <fullName evidence="2">Uncharacterized protein</fullName>
    </submittedName>
</protein>
<reference evidence="2" key="1">
    <citation type="journal article" date="2022" name="bioRxiv">
        <title>Sequencing and chromosome-scale assembly of the giantPleurodeles waltlgenome.</title>
        <authorList>
            <person name="Brown T."/>
            <person name="Elewa A."/>
            <person name="Iarovenko S."/>
            <person name="Subramanian E."/>
            <person name="Araus A.J."/>
            <person name="Petzold A."/>
            <person name="Susuki M."/>
            <person name="Suzuki K.-i.T."/>
            <person name="Hayashi T."/>
            <person name="Toyoda A."/>
            <person name="Oliveira C."/>
            <person name="Osipova E."/>
            <person name="Leigh N.D."/>
            <person name="Simon A."/>
            <person name="Yun M.H."/>
        </authorList>
    </citation>
    <scope>NUCLEOTIDE SEQUENCE</scope>
    <source>
        <strain evidence="2">20211129_DDA</strain>
        <tissue evidence="2">Liver</tissue>
    </source>
</reference>
<feature type="region of interest" description="Disordered" evidence="1">
    <location>
        <begin position="25"/>
        <end position="45"/>
    </location>
</feature>
<dbReference type="AlphaFoldDB" id="A0AAV7QTJ9"/>
<dbReference type="Proteomes" id="UP001066276">
    <property type="component" value="Chromosome 6"/>
</dbReference>
<evidence type="ECO:0000313" key="2">
    <source>
        <dbReference type="EMBL" id="KAJ1142384.1"/>
    </source>
</evidence>
<name>A0AAV7QTJ9_PLEWA</name>
<sequence>MPAALGVQEGRRCVSPLFRVAPSRRRSVSRSLLSPRPGESGRRMRGQAGEALAAQRLFRWSRQRGQREGARLLPQVSGRRFPPSRAGPPLKAAARAHAAGLRSVLRSPHGAAGESASALYRASARHRLWSFTYAPALHRRAPIVSWRHHPRPAARRLADLGS</sequence>
<keyword evidence="3" id="KW-1185">Reference proteome</keyword>
<accession>A0AAV7QTJ9</accession>
<organism evidence="2 3">
    <name type="scientific">Pleurodeles waltl</name>
    <name type="common">Iberian ribbed newt</name>
    <dbReference type="NCBI Taxonomy" id="8319"/>
    <lineage>
        <taxon>Eukaryota</taxon>
        <taxon>Metazoa</taxon>
        <taxon>Chordata</taxon>
        <taxon>Craniata</taxon>
        <taxon>Vertebrata</taxon>
        <taxon>Euteleostomi</taxon>
        <taxon>Amphibia</taxon>
        <taxon>Batrachia</taxon>
        <taxon>Caudata</taxon>
        <taxon>Salamandroidea</taxon>
        <taxon>Salamandridae</taxon>
        <taxon>Pleurodelinae</taxon>
        <taxon>Pleurodeles</taxon>
    </lineage>
</organism>
<evidence type="ECO:0000256" key="1">
    <source>
        <dbReference type="SAM" id="MobiDB-lite"/>
    </source>
</evidence>
<gene>
    <name evidence="2" type="ORF">NDU88_008710</name>
</gene>
<evidence type="ECO:0000313" key="3">
    <source>
        <dbReference type="Proteomes" id="UP001066276"/>
    </source>
</evidence>
<proteinExistence type="predicted"/>
<comment type="caution">
    <text evidence="2">The sequence shown here is derived from an EMBL/GenBank/DDBJ whole genome shotgun (WGS) entry which is preliminary data.</text>
</comment>